<dbReference type="Gene3D" id="3.40.50.300">
    <property type="entry name" value="P-loop containing nucleotide triphosphate hydrolases"/>
    <property type="match status" value="1"/>
</dbReference>
<feature type="domain" description="PRD" evidence="6">
    <location>
        <begin position="812"/>
        <end position="928"/>
    </location>
</feature>
<organism evidence="7 8">
    <name type="scientific">Propionispora vibrioides</name>
    <dbReference type="NCBI Taxonomy" id="112903"/>
    <lineage>
        <taxon>Bacteria</taxon>
        <taxon>Bacillati</taxon>
        <taxon>Bacillota</taxon>
        <taxon>Negativicutes</taxon>
        <taxon>Selenomonadales</taxon>
        <taxon>Sporomusaceae</taxon>
        <taxon>Propionispora</taxon>
    </lineage>
</organism>
<dbReference type="InterPro" id="IPR036634">
    <property type="entry name" value="PRD_sf"/>
</dbReference>
<dbReference type="Pfam" id="PF00874">
    <property type="entry name" value="PRD"/>
    <property type="match status" value="2"/>
</dbReference>
<dbReference type="PANTHER" id="PTHR32071">
    <property type="entry name" value="TRANSCRIPTIONAL REGULATORY PROTEIN"/>
    <property type="match status" value="1"/>
</dbReference>
<dbReference type="PROSITE" id="PS51372">
    <property type="entry name" value="PRD_2"/>
    <property type="match status" value="2"/>
</dbReference>
<dbReference type="CDD" id="cd00133">
    <property type="entry name" value="PTS_IIB"/>
    <property type="match status" value="1"/>
</dbReference>
<keyword evidence="1" id="KW-0808">Transferase</keyword>
<accession>A0A1H8Y3M6</accession>
<dbReference type="Proteomes" id="UP000198847">
    <property type="component" value="Unassembled WGS sequence"/>
</dbReference>
<dbReference type="InterPro" id="IPR011608">
    <property type="entry name" value="PRD"/>
</dbReference>
<dbReference type="EMBL" id="FODY01000040">
    <property type="protein sequence ID" value="SEP46686.1"/>
    <property type="molecule type" value="Genomic_DNA"/>
</dbReference>
<dbReference type="OrthoDB" id="1632886at2"/>
<keyword evidence="3" id="KW-0067">ATP-binding</keyword>
<evidence type="ECO:0000259" key="5">
    <source>
        <dbReference type="PROSITE" id="PS51096"/>
    </source>
</evidence>
<dbReference type="SUPFAM" id="SSF52540">
    <property type="entry name" value="P-loop containing nucleoside triphosphate hydrolases"/>
    <property type="match status" value="1"/>
</dbReference>
<dbReference type="CDD" id="cd00009">
    <property type="entry name" value="AAA"/>
    <property type="match status" value="1"/>
</dbReference>
<dbReference type="SUPFAM" id="SSF63520">
    <property type="entry name" value="PTS-regulatory domain, PRD"/>
    <property type="match status" value="2"/>
</dbReference>
<evidence type="ECO:0000259" key="4">
    <source>
        <dbReference type="PROSITE" id="PS50045"/>
    </source>
</evidence>
<dbReference type="SMART" id="SM00382">
    <property type="entry name" value="AAA"/>
    <property type="match status" value="1"/>
</dbReference>
<dbReference type="STRING" id="112903.SAMN04490178_14015"/>
<dbReference type="InterPro" id="IPR003593">
    <property type="entry name" value="AAA+_ATPase"/>
</dbReference>
<evidence type="ECO:0000256" key="2">
    <source>
        <dbReference type="ARBA" id="ARBA00022741"/>
    </source>
</evidence>
<dbReference type="SUPFAM" id="SSF53062">
    <property type="entry name" value="PTS system fructose IIA component-like"/>
    <property type="match status" value="1"/>
</dbReference>
<dbReference type="InterPro" id="IPR004701">
    <property type="entry name" value="PTS_EIIA_man-typ"/>
</dbReference>
<dbReference type="AlphaFoldDB" id="A0A1H8Y3M6"/>
<dbReference type="RefSeq" id="WP_091752096.1">
    <property type="nucleotide sequence ID" value="NZ_FODY01000040.1"/>
</dbReference>
<feature type="domain" description="PRD" evidence="6">
    <location>
        <begin position="472"/>
        <end position="577"/>
    </location>
</feature>
<dbReference type="PROSITE" id="PS51096">
    <property type="entry name" value="PTS_EIIA_TYPE_4"/>
    <property type="match status" value="1"/>
</dbReference>
<dbReference type="InterPro" id="IPR027417">
    <property type="entry name" value="P-loop_NTPase"/>
</dbReference>
<evidence type="ECO:0000256" key="1">
    <source>
        <dbReference type="ARBA" id="ARBA00022679"/>
    </source>
</evidence>
<dbReference type="Gene3D" id="3.40.50.510">
    <property type="entry name" value="Phosphotransferase system, mannose-type IIA component"/>
    <property type="match status" value="1"/>
</dbReference>
<dbReference type="PROSITE" id="PS00676">
    <property type="entry name" value="SIGMA54_INTERACT_2"/>
    <property type="match status" value="1"/>
</dbReference>
<dbReference type="InterPro" id="IPR025943">
    <property type="entry name" value="Sigma_54_int_dom_ATP-bd_2"/>
</dbReference>
<feature type="domain" description="PTS EIIA type-4" evidence="5">
    <location>
        <begin position="579"/>
        <end position="703"/>
    </location>
</feature>
<keyword evidence="8" id="KW-1185">Reference proteome</keyword>
<dbReference type="Gene3D" id="3.40.50.2300">
    <property type="match status" value="1"/>
</dbReference>
<dbReference type="GO" id="GO:0009401">
    <property type="term" value="P:phosphoenolpyruvate-dependent sugar phosphotransferase system"/>
    <property type="evidence" value="ECO:0007669"/>
    <property type="project" value="InterPro"/>
</dbReference>
<dbReference type="PROSITE" id="PS50045">
    <property type="entry name" value="SIGMA54_INTERACT_4"/>
    <property type="match status" value="1"/>
</dbReference>
<gene>
    <name evidence="7" type="ORF">SAMN04490178_14015</name>
</gene>
<feature type="domain" description="Sigma-54 factor interaction" evidence="4">
    <location>
        <begin position="115"/>
        <end position="351"/>
    </location>
</feature>
<dbReference type="Pfam" id="PF03610">
    <property type="entry name" value="EIIA-man"/>
    <property type="match status" value="1"/>
</dbReference>
<dbReference type="Gene3D" id="1.10.1790.10">
    <property type="entry name" value="PRD domain"/>
    <property type="match status" value="2"/>
</dbReference>
<dbReference type="PANTHER" id="PTHR32071:SF90">
    <property type="entry name" value="TRANSCRIPTIONAL REGULATORY PROTEIN LEVR"/>
    <property type="match status" value="1"/>
</dbReference>
<protein>
    <submittedName>
        <fullName evidence="7">Transcriptional regulatory protein LevR, contains PRD, AAA+ and EIIA domains</fullName>
    </submittedName>
</protein>
<sequence>MKKSDRIMQFIKDTLTYHELLNAVQLGRNPGIDAMRIQNELGIVRNNASTLLNQLWKEKRLVKINSRPVTFLPHSLIATLQNESLKNKTILTLAELNAALATVSLEQKGDPFLRLLGHTGSLANQIGQAKAAIVYPPKGLHTLILGESGVGKTTFADAMHAYGMVIKHQTPETYPLVTFNCADYFNNPQLLLSQLFGHVKNAFTGADRDKAGLVERANGGILFLDEIHRLPPDGQEMLFHLMDKGEYSRLGETGAKRNSNLLIIGATTESPDKALLATFIRRIPVTITLPSFSEKPISEKVEIIDHFFYIEALNLSKQIILTPDVLKALAIYPFKIGNIGQLRSEIKLLCAKAFLQHLQNNQTITIEFSMLSKDIREGLFDYAKQDPATKNYLNMFSENVIISPSQDLNPYPFEMKNDIYELISHQMDDLKRQGLSNDNINEALKNQVEEYFSSIMKNFHSARPNIDTLYKLIPREIVDATSELIEFAQHYLVTKFNNKFIFGLSFHIQALLKRIEEGRSVPNPHLSKIKRENPKEFQLARELVKTLSEKFGVVIPEDEKGFLALLLAHNRLEAPNGDKIGIIVVCHGDTTATSMANVARLLLNTEWIKAIDMPLNATISETYSKVKSTAMAIHRGKGIILLVDMGSLLQFEEQLMTDTGIKVKTIDQVSTPLILEVLRSVLYKQDDLDTLFHTLTNQKTAALTPAKKMQTALLSVCITGQGSSLIAKNILEELIKSRYKEEVKVVAVDYLNAQKQLSDLQQHYQVVAAVGNINPGLSIPYFSINKLLDTAYQEQLFQLLDSSLQGLAIPAATSKTVYETAKDMLEKYVKYVNPKLAVVNIKKCLSKLPYIPDNQDLLLDLIVHMGCMLDRCLHKDAVVFENMHSFIKENQPEFEQTRQVLDSLAKEYDTVINNDEVCYIVKIIKCHV</sequence>
<evidence type="ECO:0000259" key="6">
    <source>
        <dbReference type="PROSITE" id="PS51372"/>
    </source>
</evidence>
<dbReference type="GO" id="GO:0008982">
    <property type="term" value="F:protein-N(PI)-phosphohistidine-sugar phosphotransferase activity"/>
    <property type="evidence" value="ECO:0007669"/>
    <property type="project" value="InterPro"/>
</dbReference>
<proteinExistence type="predicted"/>
<dbReference type="Pfam" id="PF00158">
    <property type="entry name" value="Sigma54_activat"/>
    <property type="match status" value="1"/>
</dbReference>
<reference evidence="7 8" key="1">
    <citation type="submission" date="2016-10" db="EMBL/GenBank/DDBJ databases">
        <authorList>
            <person name="de Groot N.N."/>
        </authorList>
    </citation>
    <scope>NUCLEOTIDE SEQUENCE [LARGE SCALE GENOMIC DNA]</scope>
    <source>
        <strain evidence="7 8">DSM 13305</strain>
    </source>
</reference>
<dbReference type="InterPro" id="IPR036095">
    <property type="entry name" value="PTS_EIIB-like_sf"/>
</dbReference>
<name>A0A1H8Y3M6_9FIRM</name>
<dbReference type="InterPro" id="IPR002078">
    <property type="entry name" value="Sigma_54_int"/>
</dbReference>
<dbReference type="GO" id="GO:0006355">
    <property type="term" value="P:regulation of DNA-templated transcription"/>
    <property type="evidence" value="ECO:0007669"/>
    <property type="project" value="InterPro"/>
</dbReference>
<dbReference type="InterPro" id="IPR036662">
    <property type="entry name" value="PTS_EIIA_man-typ_sf"/>
</dbReference>
<evidence type="ECO:0000313" key="8">
    <source>
        <dbReference type="Proteomes" id="UP000198847"/>
    </source>
</evidence>
<dbReference type="GO" id="GO:0016020">
    <property type="term" value="C:membrane"/>
    <property type="evidence" value="ECO:0007669"/>
    <property type="project" value="InterPro"/>
</dbReference>
<evidence type="ECO:0000256" key="3">
    <source>
        <dbReference type="ARBA" id="ARBA00022840"/>
    </source>
</evidence>
<evidence type="ECO:0000313" key="7">
    <source>
        <dbReference type="EMBL" id="SEP46686.1"/>
    </source>
</evidence>
<dbReference type="SUPFAM" id="SSF52794">
    <property type="entry name" value="PTS system IIB component-like"/>
    <property type="match status" value="1"/>
</dbReference>
<keyword evidence="2" id="KW-0547">Nucleotide-binding</keyword>
<dbReference type="GO" id="GO:0005524">
    <property type="term" value="F:ATP binding"/>
    <property type="evidence" value="ECO:0007669"/>
    <property type="project" value="UniProtKB-KW"/>
</dbReference>